<reference evidence="1 2" key="1">
    <citation type="submission" date="2015-04" db="EMBL/GenBank/DDBJ databases">
        <title>Complete genome sequence of Schizopora paradoxa KUC8140, a cosmopolitan wood degrader in East Asia.</title>
        <authorList>
            <consortium name="DOE Joint Genome Institute"/>
            <person name="Min B."/>
            <person name="Park H."/>
            <person name="Jang Y."/>
            <person name="Kim J.-J."/>
            <person name="Kim K.H."/>
            <person name="Pangilinan J."/>
            <person name="Lipzen A."/>
            <person name="Riley R."/>
            <person name="Grigoriev I.V."/>
            <person name="Spatafora J.W."/>
            <person name="Choi I.-G."/>
        </authorList>
    </citation>
    <scope>NUCLEOTIDE SEQUENCE [LARGE SCALE GENOMIC DNA]</scope>
    <source>
        <strain evidence="1 2">KUC8140</strain>
    </source>
</reference>
<organism evidence="1 2">
    <name type="scientific">Schizopora paradoxa</name>
    <dbReference type="NCBI Taxonomy" id="27342"/>
    <lineage>
        <taxon>Eukaryota</taxon>
        <taxon>Fungi</taxon>
        <taxon>Dikarya</taxon>
        <taxon>Basidiomycota</taxon>
        <taxon>Agaricomycotina</taxon>
        <taxon>Agaricomycetes</taxon>
        <taxon>Hymenochaetales</taxon>
        <taxon>Schizoporaceae</taxon>
        <taxon>Schizopora</taxon>
    </lineage>
</organism>
<dbReference type="Proteomes" id="UP000053477">
    <property type="component" value="Unassembled WGS sequence"/>
</dbReference>
<gene>
    <name evidence="1" type="ORF">SCHPADRAFT_355061</name>
</gene>
<evidence type="ECO:0000313" key="1">
    <source>
        <dbReference type="EMBL" id="KLO13568.1"/>
    </source>
</evidence>
<dbReference type="EMBL" id="KQ085957">
    <property type="protein sequence ID" value="KLO13568.1"/>
    <property type="molecule type" value="Genomic_DNA"/>
</dbReference>
<dbReference type="AlphaFoldDB" id="A0A0H2RVW1"/>
<accession>A0A0H2RVW1</accession>
<dbReference type="InParanoid" id="A0A0H2RVW1"/>
<protein>
    <submittedName>
        <fullName evidence="1">Uncharacterized protein</fullName>
    </submittedName>
</protein>
<proteinExistence type="predicted"/>
<name>A0A0H2RVW1_9AGAM</name>
<keyword evidence="2" id="KW-1185">Reference proteome</keyword>
<evidence type="ECO:0000313" key="2">
    <source>
        <dbReference type="Proteomes" id="UP000053477"/>
    </source>
</evidence>
<sequence length="119" mass="13578">MVLASRFDTAASPSFALLLAPLPVSMILWRPSNFPLRLGAFFPWLNLDLKLELKLILLGDNWRRQFLALLCLIINPALPRPQSARRSSLRKSLSRSLLWSCCFARLVDRFPLLYLAIIA</sequence>